<evidence type="ECO:0000313" key="1">
    <source>
        <dbReference type="EMBL" id="CAG5017431.1"/>
    </source>
</evidence>
<gene>
    <name evidence="1" type="ORF">DYBT9275_05770</name>
</gene>
<proteinExistence type="predicted"/>
<keyword evidence="2" id="KW-1185">Reference proteome</keyword>
<comment type="caution">
    <text evidence="1">The sequence shown here is derived from an EMBL/GenBank/DDBJ whole genome shotgun (WGS) entry which is preliminary data.</text>
</comment>
<dbReference type="RefSeq" id="WP_215242109.1">
    <property type="nucleotide sequence ID" value="NZ_CAJRAF010000004.1"/>
</dbReference>
<sequence>MIHEKILLLEGGREAKVVLDGQLAQNTEQLLTGMEILVKDPQDKTFRLPIGTSHPMYWKSKRYDSVKSRLLQWEYSGITKKQINYVIREFQKVLNNSVIGAKFRGKDVRVLKSLKIR</sequence>
<name>A0A916JJP1_9BACT</name>
<evidence type="ECO:0000313" key="2">
    <source>
        <dbReference type="Proteomes" id="UP000680038"/>
    </source>
</evidence>
<organism evidence="1 2">
    <name type="scientific">Dyadobacter helix</name>
    <dbReference type="NCBI Taxonomy" id="2822344"/>
    <lineage>
        <taxon>Bacteria</taxon>
        <taxon>Pseudomonadati</taxon>
        <taxon>Bacteroidota</taxon>
        <taxon>Cytophagia</taxon>
        <taxon>Cytophagales</taxon>
        <taxon>Spirosomataceae</taxon>
        <taxon>Dyadobacter</taxon>
    </lineage>
</organism>
<protein>
    <submittedName>
        <fullName evidence="1">Uncharacterized protein</fullName>
    </submittedName>
</protein>
<dbReference type="EMBL" id="CAJRAF010000004">
    <property type="protein sequence ID" value="CAG5017431.1"/>
    <property type="molecule type" value="Genomic_DNA"/>
</dbReference>
<reference evidence="1" key="1">
    <citation type="submission" date="2021-04" db="EMBL/GenBank/DDBJ databases">
        <authorList>
            <person name="Rodrigo-Torres L."/>
            <person name="Arahal R. D."/>
            <person name="Lucena T."/>
        </authorList>
    </citation>
    <scope>NUCLEOTIDE SEQUENCE</scope>
    <source>
        <strain evidence="1">CECT 9275</strain>
    </source>
</reference>
<dbReference type="AlphaFoldDB" id="A0A916JJP1"/>
<dbReference type="Proteomes" id="UP000680038">
    <property type="component" value="Unassembled WGS sequence"/>
</dbReference>
<accession>A0A916JJP1</accession>